<keyword evidence="4" id="KW-1185">Reference proteome</keyword>
<dbReference type="AlphaFoldDB" id="A0AAF0YER1"/>
<reference evidence="3" key="1">
    <citation type="submission" date="2023-10" db="EMBL/GenBank/DDBJ databases">
        <authorList>
            <person name="Noh H."/>
        </authorList>
    </citation>
    <scope>NUCLEOTIDE SEQUENCE</scope>
    <source>
        <strain evidence="3">DUCC4014</strain>
    </source>
</reference>
<dbReference type="GeneID" id="87808893"/>
<evidence type="ECO:0000256" key="2">
    <source>
        <dbReference type="SAM" id="SignalP"/>
    </source>
</evidence>
<name>A0AAF0YER1_9TREE</name>
<dbReference type="RefSeq" id="XP_062628195.1">
    <property type="nucleotide sequence ID" value="XM_062772211.1"/>
</dbReference>
<feature type="transmembrane region" description="Helical" evidence="1">
    <location>
        <begin position="194"/>
        <end position="225"/>
    </location>
</feature>
<evidence type="ECO:0000313" key="3">
    <source>
        <dbReference type="EMBL" id="WOO82163.1"/>
    </source>
</evidence>
<gene>
    <name evidence="3" type="ORF">LOC62_04G005665</name>
</gene>
<keyword evidence="1" id="KW-1133">Transmembrane helix</keyword>
<feature type="signal peptide" evidence="2">
    <location>
        <begin position="1"/>
        <end position="19"/>
    </location>
</feature>
<sequence>MRPWLLLLSLLALALLAAADTEIVNFRLPLTGKIVTPPRGAATASLSVTQRQTELSVSDAQPELWVALNLEDKGQSWTARLSWPGSSPTRFAAHIHPSATGGVLLHIEAAALSPRMPHPLLARFRGLFRRSTTDNESDGAADADDKASIASSDSWTSWADIGLFNYNSADTDSEPDTDAPWPFHTRFHLVLEPLVFGVLPATAASTIAAILIFAVGGAVLAPCLIRALRLLILRLEEDKGADTPAAALFANMAEKAKTKSE</sequence>
<evidence type="ECO:0000256" key="1">
    <source>
        <dbReference type="SAM" id="Phobius"/>
    </source>
</evidence>
<accession>A0AAF0YER1</accession>
<protein>
    <submittedName>
        <fullName evidence="3">Uncharacterized protein</fullName>
    </submittedName>
</protein>
<proteinExistence type="predicted"/>
<keyword evidence="1" id="KW-0812">Transmembrane</keyword>
<dbReference type="Proteomes" id="UP000827549">
    <property type="component" value="Chromosome 4"/>
</dbReference>
<dbReference type="EMBL" id="CP086717">
    <property type="protein sequence ID" value="WOO82163.1"/>
    <property type="molecule type" value="Genomic_DNA"/>
</dbReference>
<keyword evidence="2" id="KW-0732">Signal</keyword>
<evidence type="ECO:0000313" key="4">
    <source>
        <dbReference type="Proteomes" id="UP000827549"/>
    </source>
</evidence>
<keyword evidence="1" id="KW-0472">Membrane</keyword>
<feature type="chain" id="PRO_5042100230" evidence="2">
    <location>
        <begin position="20"/>
        <end position="261"/>
    </location>
</feature>
<organism evidence="3 4">
    <name type="scientific">Vanrija pseudolonga</name>
    <dbReference type="NCBI Taxonomy" id="143232"/>
    <lineage>
        <taxon>Eukaryota</taxon>
        <taxon>Fungi</taxon>
        <taxon>Dikarya</taxon>
        <taxon>Basidiomycota</taxon>
        <taxon>Agaricomycotina</taxon>
        <taxon>Tremellomycetes</taxon>
        <taxon>Trichosporonales</taxon>
        <taxon>Trichosporonaceae</taxon>
        <taxon>Vanrija</taxon>
    </lineage>
</organism>